<protein>
    <submittedName>
        <fullName evidence="6">Ankyrin repeats (3 copies)</fullName>
    </submittedName>
</protein>
<feature type="signal peptide" evidence="5">
    <location>
        <begin position="1"/>
        <end position="21"/>
    </location>
</feature>
<evidence type="ECO:0000256" key="2">
    <source>
        <dbReference type="ARBA" id="ARBA00023043"/>
    </source>
</evidence>
<evidence type="ECO:0000256" key="1">
    <source>
        <dbReference type="ARBA" id="ARBA00022737"/>
    </source>
</evidence>
<gene>
    <name evidence="6" type="ORF">KOR34_39880</name>
</gene>
<dbReference type="InterPro" id="IPR011989">
    <property type="entry name" value="ARM-like"/>
</dbReference>
<dbReference type="PROSITE" id="PS50297">
    <property type="entry name" value="ANK_REP_REGION"/>
    <property type="match status" value="3"/>
</dbReference>
<dbReference type="InterPro" id="IPR036770">
    <property type="entry name" value="Ankyrin_rpt-contain_sf"/>
</dbReference>
<dbReference type="SUPFAM" id="SSF48403">
    <property type="entry name" value="Ankyrin repeat"/>
    <property type="match status" value="1"/>
</dbReference>
<dbReference type="Gene3D" id="1.25.40.20">
    <property type="entry name" value="Ankyrin repeat-containing domain"/>
    <property type="match status" value="2"/>
</dbReference>
<dbReference type="Proteomes" id="UP000316714">
    <property type="component" value="Unassembled WGS sequence"/>
</dbReference>
<dbReference type="InterPro" id="IPR002110">
    <property type="entry name" value="Ankyrin_rpt"/>
</dbReference>
<dbReference type="SUPFAM" id="SSF48371">
    <property type="entry name" value="ARM repeat"/>
    <property type="match status" value="1"/>
</dbReference>
<dbReference type="PANTHER" id="PTHR24173">
    <property type="entry name" value="ANKYRIN REPEAT CONTAINING"/>
    <property type="match status" value="1"/>
</dbReference>
<dbReference type="Pfam" id="PF12796">
    <property type="entry name" value="Ank_2"/>
    <property type="match status" value="2"/>
</dbReference>
<evidence type="ECO:0000256" key="3">
    <source>
        <dbReference type="PROSITE-ProRule" id="PRU00023"/>
    </source>
</evidence>
<sequence length="782" mass="82465" precursor="true">MFGARVLCIIGGLAAAGVASAQGGQSLSDDLRYAAGLDDVEKVSELISAGADPNAADKYGHTPLQSAARGGRLAIAELLINAGADVNARHAKQPSVLAEAAGVRYPEGASAAVVKLLLASGAEADPEALRCACWQGISENAELLVAAGVDPSAGIASAAQGGHAELVRYLLREGADPDPEVEWPLHAAAVQGGPEVVHVLLEAGADPNRGDREGDTPLHRAVGGDQHLEVVKLLAAAGARSDLANQSSVTPVRAASINYAVDAYVWLVEQAGGEEPRPTNIEDDPSIPTSELLVRFLHGHRDAQTIAQRLLVGRGDAVMPALLEKIDGGTPLLAFGELLAALGPRAAAAVPGLDALLGDEDQVFGALVTLTRMGPRRVEQLPVASRVRAADALVRGVHKHAPFVDSGMMMTALVILGQDAEPQLVALLQDESPSIRARTARRLAAATFSSERIEARLVDMLRNDPESLARERAARALANPLFHSDEARDALLDVLGTPAPAAAPATGPESPQQAERRRRESYYWQMLPSTAAGALVGYGAAVVPALRERLATAGESGQRSYESVFNDLGSNPATLQEFEKLLDDPNGVVRRSAHRQIAKQASRYSDRAGDLLLERYLQGDERVRREAAEALRNVRDGKKAARFGPHLLAMAADEALTRGVRVRALGAALSVDAEATRQSTKLPGFLDLLVNEARTGDYDSQHYALRLLGRLGPAAAPVADEVAELSGAPLPPWPAGLPENYRPGIDDQPDSAFQQHSRERSQAANLRSIAAETLDAFQAGQP</sequence>
<feature type="chain" id="PRO_5022844635" evidence="5">
    <location>
        <begin position="22"/>
        <end position="782"/>
    </location>
</feature>
<dbReference type="Gene3D" id="1.25.10.10">
    <property type="entry name" value="Leucine-rich Repeat Variant"/>
    <property type="match status" value="2"/>
</dbReference>
<evidence type="ECO:0000313" key="7">
    <source>
        <dbReference type="Proteomes" id="UP000316714"/>
    </source>
</evidence>
<evidence type="ECO:0000313" key="6">
    <source>
        <dbReference type="EMBL" id="TWT32226.1"/>
    </source>
</evidence>
<feature type="repeat" description="ANK" evidence="3">
    <location>
        <begin position="184"/>
        <end position="212"/>
    </location>
</feature>
<dbReference type="Pfam" id="PF13646">
    <property type="entry name" value="HEAT_2"/>
    <property type="match status" value="1"/>
</dbReference>
<keyword evidence="7" id="KW-1185">Reference proteome</keyword>
<dbReference type="SMART" id="SM00248">
    <property type="entry name" value="ANK"/>
    <property type="match status" value="6"/>
</dbReference>
<feature type="region of interest" description="Disordered" evidence="4">
    <location>
        <begin position="727"/>
        <end position="764"/>
    </location>
</feature>
<name>A0A5C5V105_9BACT</name>
<accession>A0A5C5V105</accession>
<feature type="region of interest" description="Disordered" evidence="4">
    <location>
        <begin position="498"/>
        <end position="518"/>
    </location>
</feature>
<evidence type="ECO:0000256" key="5">
    <source>
        <dbReference type="SAM" id="SignalP"/>
    </source>
</evidence>
<dbReference type="SMART" id="SM00567">
    <property type="entry name" value="EZ_HEAT"/>
    <property type="match status" value="4"/>
</dbReference>
<keyword evidence="1" id="KW-0677">Repeat</keyword>
<proteinExistence type="predicted"/>
<feature type="repeat" description="ANK" evidence="3">
    <location>
        <begin position="59"/>
        <end position="91"/>
    </location>
</feature>
<reference evidence="6 7" key="1">
    <citation type="submission" date="2019-02" db="EMBL/GenBank/DDBJ databases">
        <title>Deep-cultivation of Planctomycetes and their phenomic and genomic characterization uncovers novel biology.</title>
        <authorList>
            <person name="Wiegand S."/>
            <person name="Jogler M."/>
            <person name="Boedeker C."/>
            <person name="Pinto D."/>
            <person name="Vollmers J."/>
            <person name="Rivas-Marin E."/>
            <person name="Kohn T."/>
            <person name="Peeters S.H."/>
            <person name="Heuer A."/>
            <person name="Rast P."/>
            <person name="Oberbeckmann S."/>
            <person name="Bunk B."/>
            <person name="Jeske O."/>
            <person name="Meyerdierks A."/>
            <person name="Storesund J.E."/>
            <person name="Kallscheuer N."/>
            <person name="Luecker S."/>
            <person name="Lage O.M."/>
            <person name="Pohl T."/>
            <person name="Merkel B.J."/>
            <person name="Hornburger P."/>
            <person name="Mueller R.-W."/>
            <person name="Bruemmer F."/>
            <person name="Labrenz M."/>
            <person name="Spormann A.M."/>
            <person name="Op Den Camp H."/>
            <person name="Overmann J."/>
            <person name="Amann R."/>
            <person name="Jetten M.S.M."/>
            <person name="Mascher T."/>
            <person name="Medema M.H."/>
            <person name="Devos D.P."/>
            <person name="Kaster A.-K."/>
            <person name="Ovreas L."/>
            <person name="Rohde M."/>
            <person name="Galperin M.Y."/>
            <person name="Jogler C."/>
        </authorList>
    </citation>
    <scope>NUCLEOTIDE SEQUENCE [LARGE SCALE GENOMIC DNA]</scope>
    <source>
        <strain evidence="6 7">KOR34</strain>
    </source>
</reference>
<evidence type="ECO:0000256" key="4">
    <source>
        <dbReference type="SAM" id="MobiDB-lite"/>
    </source>
</evidence>
<dbReference type="EMBL" id="SIHJ01000003">
    <property type="protein sequence ID" value="TWT32226.1"/>
    <property type="molecule type" value="Genomic_DNA"/>
</dbReference>
<keyword evidence="5" id="KW-0732">Signal</keyword>
<dbReference type="PANTHER" id="PTHR24173:SF74">
    <property type="entry name" value="ANKYRIN REPEAT DOMAIN-CONTAINING PROTEIN 16"/>
    <property type="match status" value="1"/>
</dbReference>
<dbReference type="InterPro" id="IPR004155">
    <property type="entry name" value="PBS_lyase_HEAT"/>
</dbReference>
<dbReference type="RefSeq" id="WP_146567425.1">
    <property type="nucleotide sequence ID" value="NZ_SIHJ01000003.1"/>
</dbReference>
<dbReference type="InterPro" id="IPR016024">
    <property type="entry name" value="ARM-type_fold"/>
</dbReference>
<feature type="compositionally biased region" description="Low complexity" evidence="4">
    <location>
        <begin position="498"/>
        <end position="508"/>
    </location>
</feature>
<keyword evidence="2 3" id="KW-0040">ANK repeat</keyword>
<feature type="repeat" description="ANK" evidence="3">
    <location>
        <begin position="213"/>
        <end position="246"/>
    </location>
</feature>
<dbReference type="AlphaFoldDB" id="A0A5C5V105"/>
<dbReference type="OrthoDB" id="292639at2"/>
<organism evidence="6 7">
    <name type="scientific">Posidoniimonas corsicana</name>
    <dbReference type="NCBI Taxonomy" id="1938618"/>
    <lineage>
        <taxon>Bacteria</taxon>
        <taxon>Pseudomonadati</taxon>
        <taxon>Planctomycetota</taxon>
        <taxon>Planctomycetia</taxon>
        <taxon>Pirellulales</taxon>
        <taxon>Lacipirellulaceae</taxon>
        <taxon>Posidoniimonas</taxon>
    </lineage>
</organism>
<comment type="caution">
    <text evidence="6">The sequence shown here is derived from an EMBL/GenBank/DDBJ whole genome shotgun (WGS) entry which is preliminary data.</text>
</comment>
<dbReference type="PROSITE" id="PS50088">
    <property type="entry name" value="ANK_REPEAT"/>
    <property type="match status" value="3"/>
</dbReference>